<evidence type="ECO:0000256" key="9">
    <source>
        <dbReference type="ARBA" id="ARBA00023128"/>
    </source>
</evidence>
<protein>
    <recommendedName>
        <fullName evidence="12">Mitochondrial import inner membrane translocase subunit</fullName>
    </recommendedName>
</protein>
<dbReference type="InterPro" id="IPR035427">
    <property type="entry name" value="Tim10-like_dom_sf"/>
</dbReference>
<comment type="domain">
    <text evidence="12">The twin CX3C motif contains 4 conserved Cys residues that form 2 disulfide bonds in the mitochondrial intermembrane space.</text>
</comment>
<dbReference type="Gene3D" id="1.10.287.810">
    <property type="entry name" value="Mitochondrial import inner membrane translocase subunit tim13 like domains"/>
    <property type="match status" value="1"/>
</dbReference>
<keyword evidence="10 12" id="KW-1015">Disulfide bond</keyword>
<evidence type="ECO:0000256" key="6">
    <source>
        <dbReference type="ARBA" id="ARBA00022833"/>
    </source>
</evidence>
<evidence type="ECO:0000256" key="10">
    <source>
        <dbReference type="ARBA" id="ARBA00023157"/>
    </source>
</evidence>
<dbReference type="AlphaFoldDB" id="A0A1J7J1U4"/>
<dbReference type="OrthoDB" id="1551503at2759"/>
<dbReference type="Pfam" id="PF02953">
    <property type="entry name" value="zf-Tim10_DDP"/>
    <property type="match status" value="1"/>
</dbReference>
<evidence type="ECO:0000256" key="2">
    <source>
        <dbReference type="ARBA" id="ARBA00006720"/>
    </source>
</evidence>
<dbReference type="GO" id="GO:0046872">
    <property type="term" value="F:metal ion binding"/>
    <property type="evidence" value="ECO:0007669"/>
    <property type="project" value="UniProtKB-KW"/>
</dbReference>
<sequence>MEGLTQAENRELEQRLQKRQVKEFMSMFNTMVDGCFVPCVDDFTSKALSGRETGCLTRCVAKNFAATGRLSERFAEQSAAMQQAQGQGR</sequence>
<keyword evidence="8 12" id="KW-0811">Translocation</keyword>
<evidence type="ECO:0000256" key="5">
    <source>
        <dbReference type="ARBA" id="ARBA00022792"/>
    </source>
</evidence>
<evidence type="ECO:0000256" key="4">
    <source>
        <dbReference type="ARBA" id="ARBA00022723"/>
    </source>
</evidence>
<keyword evidence="5 12" id="KW-0999">Mitochondrion inner membrane</keyword>
<dbReference type="PANTHER" id="PTHR13172">
    <property type="entry name" value="MITOCHONDRIAL IMPORT INNER MEMBRANE TRANSLOCASE SUBUNIT TIM9B"/>
    <property type="match status" value="1"/>
</dbReference>
<dbReference type="GO" id="GO:0005743">
    <property type="term" value="C:mitochondrial inner membrane"/>
    <property type="evidence" value="ECO:0007669"/>
    <property type="project" value="UniProtKB-SubCell"/>
</dbReference>
<dbReference type="STRING" id="1408157.A0A1J7J1U4"/>
<evidence type="ECO:0000256" key="12">
    <source>
        <dbReference type="RuleBase" id="RU367043"/>
    </source>
</evidence>
<dbReference type="InterPro" id="IPR050673">
    <property type="entry name" value="Mito_inner_translocase_sub"/>
</dbReference>
<keyword evidence="15" id="KW-1185">Reference proteome</keyword>
<gene>
    <name evidence="14" type="ORF">CONLIGDRAFT_628954</name>
</gene>
<evidence type="ECO:0000313" key="15">
    <source>
        <dbReference type="Proteomes" id="UP000182658"/>
    </source>
</evidence>
<dbReference type="Proteomes" id="UP000182658">
    <property type="component" value="Unassembled WGS sequence"/>
</dbReference>
<comment type="subunit">
    <text evidence="12">Heterohexamer.</text>
</comment>
<comment type="similarity">
    <text evidence="2 12">Belongs to the small Tim family.</text>
</comment>
<keyword evidence="9 12" id="KW-0496">Mitochondrion</keyword>
<keyword evidence="11 12" id="KW-0143">Chaperone</keyword>
<proteinExistence type="inferred from homology"/>
<feature type="domain" description="Tim10-like" evidence="13">
    <location>
        <begin position="14"/>
        <end position="76"/>
    </location>
</feature>
<dbReference type="EMBL" id="KV875094">
    <property type="protein sequence ID" value="OIW34023.1"/>
    <property type="molecule type" value="Genomic_DNA"/>
</dbReference>
<evidence type="ECO:0000256" key="8">
    <source>
        <dbReference type="ARBA" id="ARBA00023010"/>
    </source>
</evidence>
<keyword evidence="7 12" id="KW-0653">Protein transport</keyword>
<dbReference type="GO" id="GO:0015031">
    <property type="term" value="P:protein transport"/>
    <property type="evidence" value="ECO:0007669"/>
    <property type="project" value="UniProtKB-KW"/>
</dbReference>
<keyword evidence="6" id="KW-0862">Zinc</keyword>
<accession>A0A1J7J1U4</accession>
<keyword evidence="5 12" id="KW-0472">Membrane</keyword>
<evidence type="ECO:0000313" key="14">
    <source>
        <dbReference type="EMBL" id="OIW34023.1"/>
    </source>
</evidence>
<evidence type="ECO:0000256" key="1">
    <source>
        <dbReference type="ARBA" id="ARBA00004137"/>
    </source>
</evidence>
<dbReference type="InterPro" id="IPR004217">
    <property type="entry name" value="Tim10-like"/>
</dbReference>
<keyword evidence="3 12" id="KW-0813">Transport</keyword>
<reference evidence="14 15" key="1">
    <citation type="submission" date="2016-10" db="EMBL/GenBank/DDBJ databases">
        <title>Draft genome sequence of Coniochaeta ligniaria NRRL30616, a lignocellulolytic fungus for bioabatement of inhibitors in plant biomass hydrolysates.</title>
        <authorList>
            <consortium name="DOE Joint Genome Institute"/>
            <person name="Jimenez D.J."/>
            <person name="Hector R.E."/>
            <person name="Riley R."/>
            <person name="Sun H."/>
            <person name="Grigoriev I.V."/>
            <person name="Van Elsas J.D."/>
            <person name="Nichols N.N."/>
        </authorList>
    </citation>
    <scope>NUCLEOTIDE SEQUENCE [LARGE SCALE GENOMIC DNA]</scope>
    <source>
        <strain evidence="14 15">NRRL 30616</strain>
    </source>
</reference>
<comment type="subcellular location">
    <subcellularLocation>
        <location evidence="1 12">Mitochondrion inner membrane</location>
        <topology evidence="1 12">Peripheral membrane protein</topology>
        <orientation evidence="1 12">Intermembrane side</orientation>
    </subcellularLocation>
</comment>
<organism evidence="14 15">
    <name type="scientific">Coniochaeta ligniaria NRRL 30616</name>
    <dbReference type="NCBI Taxonomy" id="1408157"/>
    <lineage>
        <taxon>Eukaryota</taxon>
        <taxon>Fungi</taxon>
        <taxon>Dikarya</taxon>
        <taxon>Ascomycota</taxon>
        <taxon>Pezizomycotina</taxon>
        <taxon>Sordariomycetes</taxon>
        <taxon>Sordariomycetidae</taxon>
        <taxon>Coniochaetales</taxon>
        <taxon>Coniochaetaceae</taxon>
        <taxon>Coniochaeta</taxon>
    </lineage>
</organism>
<dbReference type="FunCoup" id="A0A1J7J1U4">
    <property type="interactions" value="884"/>
</dbReference>
<comment type="function">
    <text evidence="12">Mitochondrial intermembrane chaperone that participates in the import and insertion of some multi-pass transmembrane proteins into the mitochondrial inner membrane. Also required for the transfer of beta-barrel precursors from the TOM complex to the sorting and assembly machinery (SAM complex) of the outer membrane. Acts as a chaperone-like protein that protects the hydrophobic precursors from aggregation and guide them through the mitochondrial intermembrane space.</text>
</comment>
<evidence type="ECO:0000256" key="11">
    <source>
        <dbReference type="ARBA" id="ARBA00023186"/>
    </source>
</evidence>
<dbReference type="InParanoid" id="A0A1J7J1U4"/>
<name>A0A1J7J1U4_9PEZI</name>
<keyword evidence="4" id="KW-0479">Metal-binding</keyword>
<evidence type="ECO:0000259" key="13">
    <source>
        <dbReference type="Pfam" id="PF02953"/>
    </source>
</evidence>
<evidence type="ECO:0000256" key="3">
    <source>
        <dbReference type="ARBA" id="ARBA00022448"/>
    </source>
</evidence>
<evidence type="ECO:0000256" key="7">
    <source>
        <dbReference type="ARBA" id="ARBA00022927"/>
    </source>
</evidence>
<dbReference type="SUPFAM" id="SSF144122">
    <property type="entry name" value="Tim10-like"/>
    <property type="match status" value="1"/>
</dbReference>